<dbReference type="PANTHER" id="PTHR46558">
    <property type="entry name" value="TRACRIPTIONAL REGULATORY PROTEIN-RELATED-RELATED"/>
    <property type="match status" value="1"/>
</dbReference>
<evidence type="ECO:0000256" key="1">
    <source>
        <dbReference type="ARBA" id="ARBA00023125"/>
    </source>
</evidence>
<dbReference type="CDD" id="cd00093">
    <property type="entry name" value="HTH_XRE"/>
    <property type="match status" value="1"/>
</dbReference>
<dbReference type="Proteomes" id="UP000295260">
    <property type="component" value="Unassembled WGS sequence"/>
</dbReference>
<dbReference type="GO" id="GO:0003677">
    <property type="term" value="F:DNA binding"/>
    <property type="evidence" value="ECO:0007669"/>
    <property type="project" value="UniProtKB-KW"/>
</dbReference>
<evidence type="ECO:0000313" key="4">
    <source>
        <dbReference type="Proteomes" id="UP000295260"/>
    </source>
</evidence>
<dbReference type="Gene3D" id="1.10.260.40">
    <property type="entry name" value="lambda repressor-like DNA-binding domains"/>
    <property type="match status" value="1"/>
</dbReference>
<proteinExistence type="predicted"/>
<dbReference type="SUPFAM" id="SSF47413">
    <property type="entry name" value="lambda repressor-like DNA-binding domains"/>
    <property type="match status" value="1"/>
</dbReference>
<comment type="caution">
    <text evidence="3">The sequence shown here is derived from an EMBL/GenBank/DDBJ whole genome shotgun (WGS) entry which is preliminary data.</text>
</comment>
<evidence type="ECO:0000313" key="3">
    <source>
        <dbReference type="EMBL" id="TDP61149.1"/>
    </source>
</evidence>
<accession>A0A4R6QHS6</accession>
<gene>
    <name evidence="3" type="ORF">BC748_0762</name>
</gene>
<feature type="domain" description="HTH cro/C1-type" evidence="2">
    <location>
        <begin position="13"/>
        <end position="67"/>
    </location>
</feature>
<keyword evidence="1" id="KW-0238">DNA-binding</keyword>
<reference evidence="3 4" key="1">
    <citation type="submission" date="2019-03" db="EMBL/GenBank/DDBJ databases">
        <title>Genomic Encyclopedia of Archaeal and Bacterial Type Strains, Phase II (KMG-II): from individual species to whole genera.</title>
        <authorList>
            <person name="Goeker M."/>
        </authorList>
    </citation>
    <scope>NUCLEOTIDE SEQUENCE [LARGE SCALE GENOMIC DNA]</scope>
    <source>
        <strain evidence="3 4">DSM 25687</strain>
    </source>
</reference>
<sequence>MIQNMEIWVQKTIRTIRLEKNYTQEYIATKLNISQSYYGRIENGKADLNIDTLYKILTILDTDYIDFFMQVKSNEKNRSKY</sequence>
<dbReference type="SMART" id="SM00530">
    <property type="entry name" value="HTH_XRE"/>
    <property type="match status" value="1"/>
</dbReference>
<dbReference type="PANTHER" id="PTHR46558:SF4">
    <property type="entry name" value="DNA-BIDING PHAGE PROTEIN"/>
    <property type="match status" value="1"/>
</dbReference>
<dbReference type="InterPro" id="IPR010982">
    <property type="entry name" value="Lambda_DNA-bd_dom_sf"/>
</dbReference>
<dbReference type="OrthoDB" id="798409at2"/>
<dbReference type="Pfam" id="PF01381">
    <property type="entry name" value="HTH_3"/>
    <property type="match status" value="1"/>
</dbReference>
<dbReference type="InterPro" id="IPR001387">
    <property type="entry name" value="Cro/C1-type_HTH"/>
</dbReference>
<dbReference type="EMBL" id="SNXR01000011">
    <property type="protein sequence ID" value="TDP61149.1"/>
    <property type="molecule type" value="Genomic_DNA"/>
</dbReference>
<protein>
    <submittedName>
        <fullName evidence="3">Helix-turn-helix protein</fullName>
    </submittedName>
</protein>
<keyword evidence="4" id="KW-1185">Reference proteome</keyword>
<organism evidence="3 4">
    <name type="scientific">Flavobacterium dankookense</name>
    <dbReference type="NCBI Taxonomy" id="706186"/>
    <lineage>
        <taxon>Bacteria</taxon>
        <taxon>Pseudomonadati</taxon>
        <taxon>Bacteroidota</taxon>
        <taxon>Flavobacteriia</taxon>
        <taxon>Flavobacteriales</taxon>
        <taxon>Flavobacteriaceae</taxon>
        <taxon>Flavobacterium</taxon>
    </lineage>
</organism>
<dbReference type="AlphaFoldDB" id="A0A4R6QHS6"/>
<dbReference type="PROSITE" id="PS50943">
    <property type="entry name" value="HTH_CROC1"/>
    <property type="match status" value="1"/>
</dbReference>
<name>A0A4R6QHS6_9FLAO</name>
<evidence type="ECO:0000259" key="2">
    <source>
        <dbReference type="PROSITE" id="PS50943"/>
    </source>
</evidence>